<keyword evidence="3" id="KW-1185">Reference proteome</keyword>
<reference evidence="3" key="1">
    <citation type="journal article" date="2015" name="Nat. Plants">
        <title>Genome expansion of Arabis alpina linked with retrotransposition and reduced symmetric DNA methylation.</title>
        <authorList>
            <person name="Willing E.M."/>
            <person name="Rawat V."/>
            <person name="Mandakova T."/>
            <person name="Maumus F."/>
            <person name="James G.V."/>
            <person name="Nordstroem K.J."/>
            <person name="Becker C."/>
            <person name="Warthmann N."/>
            <person name="Chica C."/>
            <person name="Szarzynska B."/>
            <person name="Zytnicki M."/>
            <person name="Albani M.C."/>
            <person name="Kiefer C."/>
            <person name="Bergonzi S."/>
            <person name="Castaings L."/>
            <person name="Mateos J.L."/>
            <person name="Berns M.C."/>
            <person name="Bujdoso N."/>
            <person name="Piofczyk T."/>
            <person name="de Lorenzo L."/>
            <person name="Barrero-Sicilia C."/>
            <person name="Mateos I."/>
            <person name="Piednoel M."/>
            <person name="Hagmann J."/>
            <person name="Chen-Min-Tao R."/>
            <person name="Iglesias-Fernandez R."/>
            <person name="Schuster S.C."/>
            <person name="Alonso-Blanco C."/>
            <person name="Roudier F."/>
            <person name="Carbonero P."/>
            <person name="Paz-Ares J."/>
            <person name="Davis S.J."/>
            <person name="Pecinka A."/>
            <person name="Quesneville H."/>
            <person name="Colot V."/>
            <person name="Lysak M.A."/>
            <person name="Weigel D."/>
            <person name="Coupland G."/>
            <person name="Schneeberger K."/>
        </authorList>
    </citation>
    <scope>NUCLEOTIDE SEQUENCE [LARGE SCALE GENOMIC DNA]</scope>
    <source>
        <strain evidence="3">cv. Pajares</strain>
    </source>
</reference>
<dbReference type="InterPro" id="IPR006566">
    <property type="entry name" value="FBD"/>
</dbReference>
<dbReference type="SMART" id="SM00579">
    <property type="entry name" value="FBD"/>
    <property type="match status" value="1"/>
</dbReference>
<feature type="domain" description="FBD" evidence="1">
    <location>
        <begin position="179"/>
        <end position="260"/>
    </location>
</feature>
<evidence type="ECO:0000313" key="2">
    <source>
        <dbReference type="EMBL" id="KFK35126.1"/>
    </source>
</evidence>
<dbReference type="InterPro" id="IPR032675">
    <property type="entry name" value="LRR_dom_sf"/>
</dbReference>
<dbReference type="PANTHER" id="PTHR31293:SF12">
    <property type="entry name" value="RNI-LIKE SUPERFAMILY PROTEIN"/>
    <property type="match status" value="1"/>
</dbReference>
<evidence type="ECO:0000259" key="1">
    <source>
        <dbReference type="SMART" id="SM00579"/>
    </source>
</evidence>
<dbReference type="OrthoDB" id="1024236at2759"/>
<accession>A0A087GZ24</accession>
<dbReference type="Gramene" id="KFK35126">
    <property type="protein sequence ID" value="KFK35126"/>
    <property type="gene ID" value="AALP_AA5G240200"/>
</dbReference>
<sequence>MLEDLVMDGIFGFAWDFASVSVTTLKRLTFYWGVRNENLKSVSFDTPNLVYLDYTDTVADKYPKVNFGLLVEAKINLRKTDGNATNFIVGLCNVKILNLSSDTLEVLTYCCKAIPLFNNLTHLTIDGNGRIGWKSLPAGLLKNSPNLETLVLLGLLYKSRYGELRWCNPDEKEEEEIPTCLSSSPVKVLKIMEFGSVGPDEIEEQLLEQINYFLEKMPNLEQLIFYIDLQFEEADLIAVFNLLHRLLNGIASSKCHIKIITEELCVSSTVP</sequence>
<name>A0A087GZ24_ARAAL</name>
<dbReference type="AlphaFoldDB" id="A0A087GZ24"/>
<organism evidence="2 3">
    <name type="scientific">Arabis alpina</name>
    <name type="common">Alpine rock-cress</name>
    <dbReference type="NCBI Taxonomy" id="50452"/>
    <lineage>
        <taxon>Eukaryota</taxon>
        <taxon>Viridiplantae</taxon>
        <taxon>Streptophyta</taxon>
        <taxon>Embryophyta</taxon>
        <taxon>Tracheophyta</taxon>
        <taxon>Spermatophyta</taxon>
        <taxon>Magnoliopsida</taxon>
        <taxon>eudicotyledons</taxon>
        <taxon>Gunneridae</taxon>
        <taxon>Pentapetalae</taxon>
        <taxon>rosids</taxon>
        <taxon>malvids</taxon>
        <taxon>Brassicales</taxon>
        <taxon>Brassicaceae</taxon>
        <taxon>Arabideae</taxon>
        <taxon>Arabis</taxon>
    </lineage>
</organism>
<protein>
    <recommendedName>
        <fullName evidence="1">FBD domain-containing protein</fullName>
    </recommendedName>
</protein>
<evidence type="ECO:0000313" key="3">
    <source>
        <dbReference type="Proteomes" id="UP000029120"/>
    </source>
</evidence>
<dbReference type="InterPro" id="IPR055294">
    <property type="entry name" value="FBL60-like"/>
</dbReference>
<dbReference type="Gene3D" id="3.80.10.10">
    <property type="entry name" value="Ribonuclease Inhibitor"/>
    <property type="match status" value="1"/>
</dbReference>
<proteinExistence type="predicted"/>
<gene>
    <name evidence="2" type="ordered locus">AALP_Aa5g240200</name>
</gene>
<dbReference type="Proteomes" id="UP000029120">
    <property type="component" value="Chromosome 5"/>
</dbReference>
<dbReference type="EMBL" id="CM002873">
    <property type="protein sequence ID" value="KFK35126.1"/>
    <property type="molecule type" value="Genomic_DNA"/>
</dbReference>
<dbReference type="SUPFAM" id="SSF52047">
    <property type="entry name" value="RNI-like"/>
    <property type="match status" value="1"/>
</dbReference>
<dbReference type="PANTHER" id="PTHR31293">
    <property type="entry name" value="RNI-LIKE SUPERFAMILY PROTEIN"/>
    <property type="match status" value="1"/>
</dbReference>
<dbReference type="OMA" id="IHYETSI"/>